<dbReference type="SUPFAM" id="SSF103473">
    <property type="entry name" value="MFS general substrate transporter"/>
    <property type="match status" value="1"/>
</dbReference>
<dbReference type="AlphaFoldDB" id="A0A930KPL7"/>
<dbReference type="InterPro" id="IPR036259">
    <property type="entry name" value="MFS_trans_sf"/>
</dbReference>
<dbReference type="Pfam" id="PF13347">
    <property type="entry name" value="MFS_2"/>
    <property type="match status" value="1"/>
</dbReference>
<dbReference type="EMBL" id="JABZXR010000006">
    <property type="protein sequence ID" value="MBF1663379.1"/>
    <property type="molecule type" value="Genomic_DNA"/>
</dbReference>
<proteinExistence type="predicted"/>
<comment type="caution">
    <text evidence="1">The sequence shown here is derived from an EMBL/GenBank/DDBJ whole genome shotgun (WGS) entry which is preliminary data.</text>
</comment>
<accession>A0A930KPL7</accession>
<evidence type="ECO:0000313" key="1">
    <source>
        <dbReference type="EMBL" id="MBF1663379.1"/>
    </source>
</evidence>
<dbReference type="RefSeq" id="WP_303937049.1">
    <property type="nucleotide sequence ID" value="NZ_JABZXN010000008.1"/>
</dbReference>
<reference evidence="1" key="1">
    <citation type="submission" date="2020-04" db="EMBL/GenBank/DDBJ databases">
        <title>Deep metagenomics examines the oral microbiome during advanced dental caries in children, revealing novel taxa and co-occurrences with host molecules.</title>
        <authorList>
            <person name="Baker J.L."/>
            <person name="Morton J.T."/>
            <person name="Dinis M."/>
            <person name="Alvarez R."/>
            <person name="Tran N.C."/>
            <person name="Knight R."/>
            <person name="Edlund A."/>
        </authorList>
    </citation>
    <scope>NUCLEOTIDE SEQUENCE</scope>
    <source>
        <strain evidence="1">JCVI_44_bin.2</strain>
    </source>
</reference>
<name>A0A930KPL7_9MICC</name>
<gene>
    <name evidence="1" type="ORF">HXO64_02340</name>
</gene>
<protein>
    <submittedName>
        <fullName evidence="1">MFS transporter</fullName>
    </submittedName>
</protein>
<organism evidence="1 2">
    <name type="scientific">Rothia mucilaginosa</name>
    <dbReference type="NCBI Taxonomy" id="43675"/>
    <lineage>
        <taxon>Bacteria</taxon>
        <taxon>Bacillati</taxon>
        <taxon>Actinomycetota</taxon>
        <taxon>Actinomycetes</taxon>
        <taxon>Micrococcales</taxon>
        <taxon>Micrococcaceae</taxon>
        <taxon>Rothia</taxon>
    </lineage>
</organism>
<sequence>MIAAYILFILFPQNLALVYVALVLFYTPNTFIQMTAILALTDSIEYGQLKTGQRNEAVTLSVRPMLDKIAGALSNSIVGAVAVAAAMTNGADPNSLTAQNIQTFNTAAFYVPLAIIVCSFLAFFFKVSISEKEHAKIVKELEEKLASA</sequence>
<dbReference type="Proteomes" id="UP000756427">
    <property type="component" value="Unassembled WGS sequence"/>
</dbReference>
<evidence type="ECO:0000313" key="2">
    <source>
        <dbReference type="Proteomes" id="UP000756427"/>
    </source>
</evidence>